<accession>A0ABQ2SY37</accession>
<dbReference type="InterPro" id="IPR009081">
    <property type="entry name" value="PP-bd_ACP"/>
</dbReference>
<keyword evidence="1" id="KW-0596">Phosphopantetheine</keyword>
<feature type="domain" description="Carrier" evidence="3">
    <location>
        <begin position="4"/>
        <end position="85"/>
    </location>
</feature>
<dbReference type="Gene3D" id="1.10.1200.10">
    <property type="entry name" value="ACP-like"/>
    <property type="match status" value="1"/>
</dbReference>
<keyword evidence="2" id="KW-0597">Phosphoprotein</keyword>
<dbReference type="SUPFAM" id="SSF47336">
    <property type="entry name" value="ACP-like"/>
    <property type="match status" value="1"/>
</dbReference>
<keyword evidence="5" id="KW-1185">Reference proteome</keyword>
<dbReference type="InterPro" id="IPR020806">
    <property type="entry name" value="PKS_PP-bd"/>
</dbReference>
<evidence type="ECO:0000256" key="1">
    <source>
        <dbReference type="ARBA" id="ARBA00022450"/>
    </source>
</evidence>
<comment type="caution">
    <text evidence="4">The sequence shown here is derived from an EMBL/GenBank/DDBJ whole genome shotgun (WGS) entry which is preliminary data.</text>
</comment>
<dbReference type="RefSeq" id="WP_069738897.1">
    <property type="nucleotide sequence ID" value="NZ_BMSZ01000003.1"/>
</dbReference>
<gene>
    <name evidence="4" type="ORF">GCM10010253_12700</name>
</gene>
<proteinExistence type="predicted"/>
<dbReference type="EMBL" id="BMSZ01000003">
    <property type="protein sequence ID" value="GGS40447.1"/>
    <property type="molecule type" value="Genomic_DNA"/>
</dbReference>
<dbReference type="SMART" id="SM00823">
    <property type="entry name" value="PKS_PP"/>
    <property type="match status" value="1"/>
</dbReference>
<dbReference type="InterPro" id="IPR006162">
    <property type="entry name" value="Ppantetheine_attach_site"/>
</dbReference>
<dbReference type="PROSITE" id="PS00012">
    <property type="entry name" value="PHOSPHOPANTETHEINE"/>
    <property type="match status" value="1"/>
</dbReference>
<evidence type="ECO:0000256" key="2">
    <source>
        <dbReference type="ARBA" id="ARBA00022553"/>
    </source>
</evidence>
<protein>
    <submittedName>
        <fullName evidence="4">Phosphopantetheine attachment site domain protein</fullName>
    </submittedName>
</protein>
<organism evidence="4 5">
    <name type="scientific">Streptomyces badius</name>
    <dbReference type="NCBI Taxonomy" id="1941"/>
    <lineage>
        <taxon>Bacteria</taxon>
        <taxon>Bacillati</taxon>
        <taxon>Actinomycetota</taxon>
        <taxon>Actinomycetes</taxon>
        <taxon>Kitasatosporales</taxon>
        <taxon>Streptomycetaceae</taxon>
        <taxon>Streptomyces</taxon>
    </lineage>
</organism>
<evidence type="ECO:0000313" key="5">
    <source>
        <dbReference type="Proteomes" id="UP000659767"/>
    </source>
</evidence>
<reference evidence="5" key="1">
    <citation type="journal article" date="2019" name="Int. J. Syst. Evol. Microbiol.">
        <title>The Global Catalogue of Microorganisms (GCM) 10K type strain sequencing project: providing services to taxonomists for standard genome sequencing and annotation.</title>
        <authorList>
            <consortium name="The Broad Institute Genomics Platform"/>
            <consortium name="The Broad Institute Genome Sequencing Center for Infectious Disease"/>
            <person name="Wu L."/>
            <person name="Ma J."/>
        </authorList>
    </citation>
    <scope>NUCLEOTIDE SEQUENCE [LARGE SCALE GENOMIC DNA]</scope>
    <source>
        <strain evidence="5">JCM 4350</strain>
    </source>
</reference>
<dbReference type="Pfam" id="PF00550">
    <property type="entry name" value="PP-binding"/>
    <property type="match status" value="1"/>
</dbReference>
<evidence type="ECO:0000259" key="3">
    <source>
        <dbReference type="PROSITE" id="PS50075"/>
    </source>
</evidence>
<dbReference type="PROSITE" id="PS50075">
    <property type="entry name" value="CARRIER"/>
    <property type="match status" value="1"/>
</dbReference>
<dbReference type="Proteomes" id="UP000659767">
    <property type="component" value="Unassembled WGS sequence"/>
</dbReference>
<dbReference type="InterPro" id="IPR036736">
    <property type="entry name" value="ACP-like_sf"/>
</dbReference>
<evidence type="ECO:0000313" key="4">
    <source>
        <dbReference type="EMBL" id="GGS40447.1"/>
    </source>
</evidence>
<sequence>MPGTARAHTVESLCAWLTEHIADYVNLPVEDIDPTVPLVDYGLDSVSALNVSANIEDHLGITVDATVMWDNETIEALGTALMAEVEQASSEG</sequence>
<name>A0ABQ2SY37_STRBA</name>